<keyword evidence="3" id="KW-0812">Transmembrane</keyword>
<evidence type="ECO:0000256" key="1">
    <source>
        <dbReference type="SAM" id="Coils"/>
    </source>
</evidence>
<accession>A0A5C6NLM3</accession>
<name>A0A5C6NLM3_9TELE</name>
<keyword evidence="3" id="KW-1133">Transmembrane helix</keyword>
<feature type="coiled-coil region" evidence="1">
    <location>
        <begin position="4759"/>
        <end position="4793"/>
    </location>
</feature>
<feature type="coiled-coil region" evidence="1">
    <location>
        <begin position="1462"/>
        <end position="1636"/>
    </location>
</feature>
<dbReference type="EMBL" id="RHFK02000012">
    <property type="protein sequence ID" value="TWW67578.1"/>
    <property type="molecule type" value="Genomic_DNA"/>
</dbReference>
<feature type="compositionally biased region" description="Low complexity" evidence="2">
    <location>
        <begin position="12"/>
        <end position="27"/>
    </location>
</feature>
<feature type="coiled-coil region" evidence="1">
    <location>
        <begin position="3612"/>
        <end position="3794"/>
    </location>
</feature>
<feature type="compositionally biased region" description="Polar residues" evidence="2">
    <location>
        <begin position="3821"/>
        <end position="3843"/>
    </location>
</feature>
<dbReference type="InterPro" id="IPR026202">
    <property type="entry name" value="GOLGB1"/>
</dbReference>
<evidence type="ECO:0000313" key="4">
    <source>
        <dbReference type="EMBL" id="TWW67578.1"/>
    </source>
</evidence>
<feature type="coiled-coil region" evidence="1">
    <location>
        <begin position="2092"/>
        <end position="2323"/>
    </location>
</feature>
<feature type="coiled-coil region" evidence="1">
    <location>
        <begin position="712"/>
        <end position="773"/>
    </location>
</feature>
<dbReference type="Gene3D" id="1.20.5.170">
    <property type="match status" value="1"/>
</dbReference>
<evidence type="ECO:0000256" key="2">
    <source>
        <dbReference type="SAM" id="MobiDB-lite"/>
    </source>
</evidence>
<feature type="coiled-coil region" evidence="1">
    <location>
        <begin position="1669"/>
        <end position="1937"/>
    </location>
</feature>
<feature type="coiled-coil region" evidence="1">
    <location>
        <begin position="209"/>
        <end position="250"/>
    </location>
</feature>
<dbReference type="Gene3D" id="1.10.287.1490">
    <property type="match status" value="1"/>
</dbReference>
<feature type="coiled-coil region" evidence="1">
    <location>
        <begin position="290"/>
        <end position="410"/>
    </location>
</feature>
<feature type="compositionally biased region" description="Basic and acidic residues" evidence="2">
    <location>
        <begin position="1180"/>
        <end position="1193"/>
    </location>
</feature>
<proteinExistence type="predicted"/>
<feature type="transmembrane region" description="Helical" evidence="3">
    <location>
        <begin position="4854"/>
        <end position="4874"/>
    </location>
</feature>
<feature type="region of interest" description="Disordered" evidence="2">
    <location>
        <begin position="4599"/>
        <end position="4628"/>
    </location>
</feature>
<dbReference type="Proteomes" id="UP000324091">
    <property type="component" value="Chromosome 2"/>
</dbReference>
<dbReference type="GO" id="GO:0005794">
    <property type="term" value="C:Golgi apparatus"/>
    <property type="evidence" value="ECO:0007669"/>
    <property type="project" value="InterPro"/>
</dbReference>
<feature type="coiled-coil region" evidence="1">
    <location>
        <begin position="2634"/>
        <end position="3138"/>
    </location>
</feature>
<feature type="coiled-coil region" evidence="1">
    <location>
        <begin position="2363"/>
        <end position="2411"/>
    </location>
</feature>
<feature type="coiled-coil region" evidence="1">
    <location>
        <begin position="2440"/>
        <end position="2467"/>
    </location>
</feature>
<feature type="compositionally biased region" description="Polar residues" evidence="2">
    <location>
        <begin position="680"/>
        <end position="694"/>
    </location>
</feature>
<feature type="region of interest" description="Disordered" evidence="2">
    <location>
        <begin position="4407"/>
        <end position="4428"/>
    </location>
</feature>
<reference evidence="4 5" key="1">
    <citation type="submission" date="2019-04" db="EMBL/GenBank/DDBJ databases">
        <title>Chromosome genome assembly for Takifugu flavidus.</title>
        <authorList>
            <person name="Xiao S."/>
        </authorList>
    </citation>
    <scope>NUCLEOTIDE SEQUENCE [LARGE SCALE GENOMIC DNA]</scope>
    <source>
        <strain evidence="4">HTHZ2018</strain>
        <tissue evidence="4">Muscle</tissue>
    </source>
</reference>
<evidence type="ECO:0008006" key="6">
    <source>
        <dbReference type="Google" id="ProtNLM"/>
    </source>
</evidence>
<feature type="region of interest" description="Disordered" evidence="2">
    <location>
        <begin position="680"/>
        <end position="711"/>
    </location>
</feature>
<feature type="compositionally biased region" description="Polar residues" evidence="2">
    <location>
        <begin position="4606"/>
        <end position="4617"/>
    </location>
</feature>
<dbReference type="PANTHER" id="PTHR18887:SF4">
    <property type="entry name" value="GOLGIN SUBFAMILY B MEMBER 1-LIKE"/>
    <property type="match status" value="1"/>
</dbReference>
<dbReference type="SUPFAM" id="SSF90257">
    <property type="entry name" value="Myosin rod fragments"/>
    <property type="match status" value="1"/>
</dbReference>
<feature type="region of interest" description="Disordered" evidence="2">
    <location>
        <begin position="95"/>
        <end position="123"/>
    </location>
</feature>
<feature type="coiled-coil region" evidence="1">
    <location>
        <begin position="495"/>
        <end position="619"/>
    </location>
</feature>
<feature type="coiled-coil region" evidence="1">
    <location>
        <begin position="4118"/>
        <end position="4313"/>
    </location>
</feature>
<evidence type="ECO:0000256" key="3">
    <source>
        <dbReference type="SAM" id="Phobius"/>
    </source>
</evidence>
<organism evidence="4 5">
    <name type="scientific">Takifugu flavidus</name>
    <name type="common">sansaifugu</name>
    <dbReference type="NCBI Taxonomy" id="433684"/>
    <lineage>
        <taxon>Eukaryota</taxon>
        <taxon>Metazoa</taxon>
        <taxon>Chordata</taxon>
        <taxon>Craniata</taxon>
        <taxon>Vertebrata</taxon>
        <taxon>Euteleostomi</taxon>
        <taxon>Actinopterygii</taxon>
        <taxon>Neopterygii</taxon>
        <taxon>Teleostei</taxon>
        <taxon>Neoteleostei</taxon>
        <taxon>Acanthomorphata</taxon>
        <taxon>Eupercaria</taxon>
        <taxon>Tetraodontiformes</taxon>
        <taxon>Tetradontoidea</taxon>
        <taxon>Tetraodontidae</taxon>
        <taxon>Takifugu</taxon>
    </lineage>
</organism>
<feature type="coiled-coil region" evidence="1">
    <location>
        <begin position="3994"/>
        <end position="4063"/>
    </location>
</feature>
<feature type="region of interest" description="Disordered" evidence="2">
    <location>
        <begin position="410"/>
        <end position="431"/>
    </location>
</feature>
<feature type="region of interest" description="Disordered" evidence="2">
    <location>
        <begin position="4733"/>
        <end position="4752"/>
    </location>
</feature>
<evidence type="ECO:0000313" key="5">
    <source>
        <dbReference type="Proteomes" id="UP000324091"/>
    </source>
</evidence>
<feature type="compositionally biased region" description="Basic and acidic residues" evidence="2">
    <location>
        <begin position="4619"/>
        <end position="4628"/>
    </location>
</feature>
<feature type="region of interest" description="Disordered" evidence="2">
    <location>
        <begin position="3814"/>
        <end position="3846"/>
    </location>
</feature>
<keyword evidence="5" id="KW-1185">Reference proteome</keyword>
<feature type="coiled-coil region" evidence="1">
    <location>
        <begin position="3182"/>
        <end position="3526"/>
    </location>
</feature>
<feature type="region of interest" description="Disordered" evidence="2">
    <location>
        <begin position="1180"/>
        <end position="1202"/>
    </location>
</feature>
<gene>
    <name evidence="4" type="ORF">D4764_02G0006190</name>
</gene>
<feature type="region of interest" description="Disordered" evidence="2">
    <location>
        <begin position="1"/>
        <end position="29"/>
    </location>
</feature>
<protein>
    <recommendedName>
        <fullName evidence="6">Golgin subfamily B member 1 372 kDa</fullName>
    </recommendedName>
</protein>
<sequence>MLKWFSGEEAESGSAGPGSSPAAAPGETAVEEMAERLTHTERLVAQLKEMIREKDAALCSKDDQLKAEKEASEAKLSKLRLQNKAKVTSLTIQLEELRRQQGGPDTPTRSKKGSSEGADQASRGKIVLLKKKVEELEQQLAQRVEELDNKRKEVESQRLRGEEMDAMLIERDRKLTEKEAYIVHLQTALSGDQSFTPAPAQTSEASGAVQELQLLVQSLTRKVGESEERYSLLQEQSESLKELLVTEKEQYTRKEIMYKENIQTFKDIIIQKDNQLMEVSQMHEQELFKLAAKSDASADLEQLLKALKQKLHEKEEVLLGKTQVINVLQGEVDGRDQQIKDLMERLHRLQVERESLEAKMEAEKHVMRAQLRDMMEKQRAEIQRLSEQHQAQLAQTQQELLGQMEELRRATVAAPSTSREASGSERAPVDAASVHRIAELEAQAKQKTEDASRSEAKFLKMKAWSKSRIRQLEEELKKIQAGDAHLDLISLQSRITALEEEREENLCKLEQYDELQAKNEMLQAKLAAYEEQQRTLQADLEQFTKRAASQASESGSADDAQSQVLEWQEMVAEAASARERAKEEKAAMALRISHMEEEREALETRQQELEEELAQARGLGQHRAKKPAAPSQRSLQVDVSLWLLPMRQIPKTGIELNKFSLFYCFLCGVIGEDFEFDGQSQFQDPRSTSESTTPMEGENMGGWWPEHSTPDTDGLRSVVEELELERNQLQEQILSLEERCQDLEDRLQLQARVETLQNELEKLQSQLASVRHQQSRDAEKHQLLVTSLNEQLQGLSDMQESLESSLVEKENTLAKTSEKLELVSSLRESLSLKETQFKEVSDKLLQTEQSLENISQKCSGSEKQCGELKSEVADLTQKLSLLKEKTQKQEVTIDTLQTEVDQTNEELDKLNTAYLEERAQLIHDLQSCEREIDSLKDVLLEKDKEISALSGNISEYTEQLIALKQDLKMKEDNLIQVENALSKAEREVSILRESQNSDQRTLENKITELTENLKDTEMELLKARDLRDSKTAEVETLVKQADDDKKAIQELRGEIQKQMQSHCHHLSECEMHIASLKEQLMSSAQKLQEALELQQQFSNKEQSFEKELKSSKDEQNRLCSQVEKYRNEMHVVSQQLEEQTRTEDIIRGEMKEKEQIIASLEIQLKEAGAQVEEERQRFEDALKTRDSEREKMSSDLQSKSENISNLQNLLNSLKNEKKQLQENLEALTGEFEMQKQNVHQLKEQVTSALDSNASYQNQVQQLSAEAARLQQELSDSQITISELRSEKESLRDEVSVLERQVSQNSTVIEALQKDKEELTRQNSELSRVMEQSSHSSSEILLEKTNECNRLQRSLREEGEKVAQLQGRVQSLTSKVDQLQSDVAGKDGTLGNLQMTMEAQQKRLMQLQEEESSLKSQLREKEEVWKENQCLKSEVSHHKITVCSLQAEAESLREQHSQVCQQIKNGEETLRNVKHQCQKHKEELNVTNETIKSLTEQIGVLEGNARELESDAELRRGEVVKLQSHIQAATEENHQLRAACESKEKELAHHSQVLLDLNGQLEKALEQNSSFSATVNILTENNQRLQEELAQKEKAVSELNADKSSLQELLSGLEKQIAEDRQAIDRLLKEKEELATTADGFKKVLQESEQSNSAGLLQKTNECEALSKVLKEKEGWLQNLREEADGLKKQVAELTEMFTQKEQTALAQRSQLEDKQNELLQLHDAIRVLQEQESVLRSGIMEKDALIQQGAEERQVYQREISREKSVVSQLQAELETVRGDCAEAKLQLQQREEEFQMSRDELNKQTQSVVLLSSQLGEANERAREMEVRVQKLADEHRLLTRELEQRNAEATDLTDDAQALKEQSAAFKSELQKTVTALARSQEEVTRLKTECSGLERLQVILQEKDEALRQKDTLVQQLNDSMAELDKMLKQKTDDAVGQSAKISDLEDSVCRLRDQVDSSGLEVSTLQHSLKQKEELSLEWQSQSAAAVQTLGTNLQAKEVECSSLKEKVFHLEESVEKLNNTLQARTSEVEDLKRVLGQKDVALSDQFKCLQDVQRRADEALLFKTQFTESAELVSQLQSQLHSLSTDSEHLKKSAEETQSAFNNLREKYAANLEELQDARRQLSQRMDEVSGLQKLLDDSARQRERASSTTETLRSELSAVCQKLEEAEDLNAKLSKEKDEALVSHQANVSLLTVEIEKLKSQYLQVATQLNVLTENLEQREMALHAINSQYSLQNKNTSQLVSEMQKLEEVNQRLKEEIALSKEENRKLLTAVSCENAHLKEEFSKSLAEKKELENRCHQMEEECSSLKEMMERVTSERDGIQTKVSVQDEELCQLKENVQKVEQVLQDSEREWLFVLDREKQEKNLLVEQLKSVENEMKSKDIKVDALKQDLDGLQEKLALASSAIRQGSDQLSAKELEASVSRVQLEKVLASVQEKEFENSRLKEALNAAQHQLHTLLQKRGFSICAPGERSPALSDEQVSLQNMITRLEASHQGEVDTLNSDLNQTVAHLKRTEQMLHEGERCSDEKDHQTALLQTKVEQLQGQLSAEVERAKDAAVTLSCLNSELREKGEQIGRMNTQISQQQQLLADLSQQLLDKDASIAQVMECAANERIKTREENSAVVGQLQSLEQEHATSAKRFEEISQQLHEQLSRLQAELEAATSQKSDLIQEKDALTSQLVTATKEKDATKRKLQAALLVRKELLRKVEQYEAQTEENAEVLRLQEQLKEAADQARAAAERHEQHISDLRKGTLETEGQIIEQKAQSERLQSEKQLLEATLNEKEQRLSQTLQTLTEKSFLLEQLQAGAAEKDAAAEQERKDWMQKLEQLQKEIQNASSTASAAVEEVEKELAQVTHEKTKLEKKVHAALLARKETTKKAHEREKKLTQELTELKEEHQALLEQQRQQTNDLNALQFNFEKKVKEVEELNKTSLSDQDELASLKQLMQERDKSLQDLKKTMGEREIQSHSLPNLQMELENLKSQIGKMYEELASKDEALTVGEQGAEALKSKLLTAEKHLEEAQAEIKEKTDQAEERRDALKAFELRVQQEKHVLISEKDALESRLNLLESALQQHTETAAALEETRLQCAEKQRSLDVLKREQAEAAALISELKDEISSVNKKLAEFAKDKTCAVCKTRRDDQDGPCFSCQRHENLQIKLKEREEAFLMSKAQLSEKEELIAALELQLQQQIGAHEASMERVKTEAAELQRSQHNGTVNDQDNQSKIAALTRKLQAALLSRKELIKENSALKQDIKRQADKERAKELEFSSLEAALEEIKRQNMELESSASSASRDKDRLRGEVEQLLSDNHSLSAACDSLKLTIENITQQKEAFSCQLESLKDSQTDELSKWKSKHAELKQEYESLLQSYENISSEMEKMRQVLEATKRDRQEAIKKAHHLEAERDVLEKQVAKLEEEQEGIKEKMRKFSKEKLCKVEELEEENRNTRRELTELTENHRTEVSELTDRNRQLEAEICKLKASSEELDEKLSELHSENKEMAAKLEEATYTLEKASMESKTYTSSVQLKLDEALGLSNSLTAQMETQTSELGAQMEVNNSLQKEKQSLCQQLEKMQNDHELQLGKKDVVIQELRDVISGHSQETVSLNEKVRILEDDKSLLQEELENVQEISDKVKNENEYLETVALRNSEKIDELTESIALLQAQKMELSSQLAATKDMNNQVRQEKEEEQLRLVREFEGKLKTVQRGNEGSKNVNKELQELLKEKHQEINQLQQNCIRYQEVILELESSSKSSQAVAEELKRELKKSSEELSALQQKCGRAEAELSVQRDLLLQAKEKLLSVESERDQMASHVSQSSRRPDNQVLQETQPVQKTDSHVHKEFVFQQQIEELILSKDGESKKVDELKRQLDSKDGEMNALKQAMKTNEAKLSALSSSPGGAEASSLWNHLYQKALNEKDNQLLEQGFVIKRFLEDMRVKDKEMNDLRVTHLKLERTINEYSVAAAAQQRQLFVLSADNAELSESAELMAAQVKDLSDHVERLEEDKNVQNRQLSDGEDAVSRMQLKLQHTEKINADAEAQLLLLRSQNDRLQADSERLEGITVHLKTLLQSKDAEIASLLSCRDGQMSGYIQQLQANHRSQAAAYEDRLASLGHRREAAVKELRRLEAKLRHLQVQVDRSSQEREQTAVKMESFKKSIASLQSERERLISQQRTLATTGGKDGAASGERLVSKGMKQEIRKLLNQMDDLNSENAMLRAQLVRYREDLNQVLSLKDNQLKVLLQKQQDVIRNLEHQKAAAEKQHRETRLEIQRRDEESGALAAEISQLKDRVATQEAEILTLRNQRSATNEGRVIADLQDAVAVKAAECSHLQQNLLSQRTLTDGLQEQIQLLEKEKKQMSAEAKDKDQSQIDAFGREVEGMRRERETAEQRAAELAKDQLQLQQKLSESDTRSRNTRLQNESLCKAMAALQDDRDQLIEDFKTLRNRYDEELRETRAALNKVERSLQDASSDLAMLAKQRDVLLLKINALESKDSHAELNKLLDQLSKALSEKERDLTQAVLENSAHSRQLAAFSRSMGSLQDERDRLMEELSKAKRAVDTRQGSNVEASTGVKRCEGIGVNGVQSEAKTKLHMKESAQTLQKSQSLGASDRDVSDVEVKDTGTAQEQLVAGGGSGSEELVGRLQAERVQLHSNLQRCMYEIQQRDQYFQQLNQKLQQAAEEKATVTSQLRVVSQTLRDTQTRCQWLEGQVQGHSQGAAYAEVAPGAPQERSNTPVGEERAEANQFRERLLEVEQSLADERVRRESAEEALRLSEDRVKSLSRDAQRDVSIDMDTEEEWGAASLDPSQPLMAQKVTGGVLACRRWLRGRSLYFSRLLTSRARSRYFFLFYLFFLHVLVFMCLSSAL</sequence>
<keyword evidence="1" id="KW-0175">Coiled coil</keyword>
<dbReference type="PANTHER" id="PTHR18887">
    <property type="entry name" value="GOLGI-ASSOCIATED PROTEIN GCP360-RELATED"/>
    <property type="match status" value="1"/>
</dbReference>
<keyword evidence="3" id="KW-0472">Membrane</keyword>
<comment type="caution">
    <text evidence="4">The sequence shown here is derived from an EMBL/GenBank/DDBJ whole genome shotgun (WGS) entry which is preliminary data.</text>
</comment>
<feature type="coiled-coil region" evidence="1">
    <location>
        <begin position="30"/>
        <end position="82"/>
    </location>
</feature>
<feature type="coiled-coil region" evidence="1">
    <location>
        <begin position="126"/>
        <end position="164"/>
    </location>
</feature>
<feature type="coiled-coil region" evidence="1">
    <location>
        <begin position="3858"/>
        <end position="3892"/>
    </location>
</feature>
<feature type="coiled-coil region" evidence="1">
    <location>
        <begin position="2005"/>
        <end position="2039"/>
    </location>
</feature>